<dbReference type="EMBL" id="JAKWBL010000004">
    <property type="protein sequence ID" value="MCH5600751.1"/>
    <property type="molecule type" value="Genomic_DNA"/>
</dbReference>
<dbReference type="InterPro" id="IPR010496">
    <property type="entry name" value="AL/BT2_dom"/>
</dbReference>
<evidence type="ECO:0000313" key="2">
    <source>
        <dbReference type="EMBL" id="MCH5600751.1"/>
    </source>
</evidence>
<name>A0ABS9SQV3_9BACT</name>
<gene>
    <name evidence="2" type="ORF">MKP09_23960</name>
</gene>
<evidence type="ECO:0000313" key="3">
    <source>
        <dbReference type="Proteomes" id="UP001202248"/>
    </source>
</evidence>
<accession>A0ABS9SQV3</accession>
<proteinExistence type="predicted"/>
<dbReference type="Proteomes" id="UP001202248">
    <property type="component" value="Unassembled WGS sequence"/>
</dbReference>
<sequence length="193" mass="21471">MVGTSVMGEPNSFLATEKEYGDFVLEFEFKIDSTLNSGVQFRSLSRPDYMKGRVHGYQFELDPSSRAWTGGIYDEARNGWLYALNLNPKGQTAFRQSAWNKARIECIGTSLRTWVNGIPAAHLIDATTAKGFIALQVHAIGKKEDAGKQIMWRNIRIKTNKLKPAPLQGVFVINTIPNSLSEAEKKAGSITFV</sequence>
<organism evidence="2 3">
    <name type="scientific">Niabella ginsengisoli</name>
    <dbReference type="NCBI Taxonomy" id="522298"/>
    <lineage>
        <taxon>Bacteria</taxon>
        <taxon>Pseudomonadati</taxon>
        <taxon>Bacteroidota</taxon>
        <taxon>Chitinophagia</taxon>
        <taxon>Chitinophagales</taxon>
        <taxon>Chitinophagaceae</taxon>
        <taxon>Niabella</taxon>
    </lineage>
</organism>
<dbReference type="Pfam" id="PF06439">
    <property type="entry name" value="3keto-disac_hyd"/>
    <property type="match status" value="1"/>
</dbReference>
<reference evidence="2 3" key="1">
    <citation type="submission" date="2022-02" db="EMBL/GenBank/DDBJ databases">
        <authorList>
            <person name="Min J."/>
        </authorList>
    </citation>
    <scope>NUCLEOTIDE SEQUENCE [LARGE SCALE GENOMIC DNA]</scope>
    <source>
        <strain evidence="2 3">GR10-1</strain>
    </source>
</reference>
<protein>
    <submittedName>
        <fullName evidence="2">DUF1080 domain-containing protein</fullName>
    </submittedName>
</protein>
<feature type="domain" description="3-keto-alpha-glucoside-1,2-lyase/3-keto-2-hydroxy-glucal hydratase" evidence="1">
    <location>
        <begin position="6"/>
        <end position="158"/>
    </location>
</feature>
<dbReference type="Gene3D" id="2.60.120.560">
    <property type="entry name" value="Exo-inulinase, domain 1"/>
    <property type="match status" value="1"/>
</dbReference>
<keyword evidence="3" id="KW-1185">Reference proteome</keyword>
<comment type="caution">
    <text evidence="2">The sequence shown here is derived from an EMBL/GenBank/DDBJ whole genome shotgun (WGS) entry which is preliminary data.</text>
</comment>
<evidence type="ECO:0000259" key="1">
    <source>
        <dbReference type="Pfam" id="PF06439"/>
    </source>
</evidence>